<feature type="compositionally biased region" description="Low complexity" evidence="1">
    <location>
        <begin position="20"/>
        <end position="34"/>
    </location>
</feature>
<evidence type="ECO:0000256" key="1">
    <source>
        <dbReference type="SAM" id="MobiDB-lite"/>
    </source>
</evidence>
<dbReference type="AlphaFoldDB" id="U5HA34"/>
<name>U5HA34_USTV1</name>
<dbReference type="EMBL" id="AEIJ01000395">
    <property type="status" value="NOT_ANNOTATED_CDS"/>
    <property type="molecule type" value="Genomic_DNA"/>
</dbReference>
<feature type="compositionally biased region" description="Basic and acidic residues" evidence="1">
    <location>
        <begin position="359"/>
        <end position="370"/>
    </location>
</feature>
<reference evidence="4" key="1">
    <citation type="submission" date="2010-11" db="EMBL/GenBank/DDBJ databases">
        <title>The genome sequence of Microbotryum violaceum strain p1A1 Lamole.</title>
        <authorList>
            <person name="Cuomo C."/>
            <person name="Perlin M."/>
            <person name="Young S.K."/>
            <person name="Zeng Q."/>
            <person name="Gargeya S."/>
            <person name="Alvarado L."/>
            <person name="Berlin A."/>
            <person name="Chapman S.B."/>
            <person name="Chen Z."/>
            <person name="Freedman E."/>
            <person name="Gellesch M."/>
            <person name="Goldberg J."/>
            <person name="Griggs A."/>
            <person name="Gujja S."/>
            <person name="Heilman E."/>
            <person name="Heiman D."/>
            <person name="Howarth C."/>
            <person name="Mehta T."/>
            <person name="Neiman D."/>
            <person name="Pearson M."/>
            <person name="Roberts A."/>
            <person name="Saif S."/>
            <person name="Shea T."/>
            <person name="Shenoy N."/>
            <person name="Sisk P."/>
            <person name="Stolte C."/>
            <person name="Sykes S."/>
            <person name="White J."/>
            <person name="Yandava C."/>
            <person name="Haas B."/>
            <person name="Nusbaum C."/>
            <person name="Birren B."/>
        </authorList>
    </citation>
    <scope>NUCLEOTIDE SEQUENCE [LARGE SCALE GENOMIC DNA]</scope>
    <source>
        <strain evidence="4">p1A1 Lamole</strain>
    </source>
</reference>
<evidence type="ECO:0000313" key="4">
    <source>
        <dbReference type="Proteomes" id="UP000017200"/>
    </source>
</evidence>
<feature type="compositionally biased region" description="Basic and acidic residues" evidence="1">
    <location>
        <begin position="149"/>
        <end position="159"/>
    </location>
</feature>
<accession>U5HA34</accession>
<feature type="compositionally biased region" description="Polar residues" evidence="1">
    <location>
        <begin position="268"/>
        <end position="281"/>
    </location>
</feature>
<dbReference type="EMBL" id="GL541684">
    <property type="protein sequence ID" value="KDE05574.1"/>
    <property type="molecule type" value="Genomic_DNA"/>
</dbReference>
<reference evidence="2 4" key="3">
    <citation type="journal article" date="2015" name="BMC Genomics">
        <title>Sex and parasites: genomic and transcriptomic analysis of Microbotryum lychnidis-dioicae, the biotrophic and plant-castrating anther smut fungus.</title>
        <authorList>
            <person name="Perlin M.H."/>
            <person name="Amselem J."/>
            <person name="Fontanillas E."/>
            <person name="Toh S.S."/>
            <person name="Chen Z."/>
            <person name="Goldberg J."/>
            <person name="Duplessis S."/>
            <person name="Henrissat B."/>
            <person name="Young S."/>
            <person name="Zeng Q."/>
            <person name="Aguileta G."/>
            <person name="Petit E."/>
            <person name="Badouin H."/>
            <person name="Andrews J."/>
            <person name="Razeeq D."/>
            <person name="Gabaldon T."/>
            <person name="Quesneville H."/>
            <person name="Giraud T."/>
            <person name="Hood M.E."/>
            <person name="Schultz D.J."/>
            <person name="Cuomo C.A."/>
        </authorList>
    </citation>
    <scope>NUCLEOTIDE SEQUENCE [LARGE SCALE GENOMIC DNA]</scope>
    <source>
        <strain evidence="4">p1A1 Lamole</strain>
        <strain evidence="2">P1A1 Lamole</strain>
    </source>
</reference>
<gene>
    <name evidence="2" type="ORF">MVLG_04069</name>
</gene>
<dbReference type="Proteomes" id="UP000017200">
    <property type="component" value="Unassembled WGS sequence"/>
</dbReference>
<dbReference type="OrthoDB" id="2537920at2759"/>
<dbReference type="HOGENOM" id="CLU_652462_0_0_1"/>
<protein>
    <submittedName>
        <fullName evidence="2 3">Uncharacterized protein</fullName>
    </submittedName>
</protein>
<keyword evidence="4" id="KW-1185">Reference proteome</keyword>
<evidence type="ECO:0000313" key="3">
    <source>
        <dbReference type="EnsemblFungi" id="MVLG_04069T0"/>
    </source>
</evidence>
<dbReference type="Pfam" id="PF15365">
    <property type="entry name" value="PNRC"/>
    <property type="match status" value="1"/>
</dbReference>
<feature type="compositionally biased region" description="Low complexity" evidence="1">
    <location>
        <begin position="63"/>
        <end position="74"/>
    </location>
</feature>
<feature type="compositionally biased region" description="Polar residues" evidence="1">
    <location>
        <begin position="108"/>
        <end position="121"/>
    </location>
</feature>
<dbReference type="InterPro" id="IPR028322">
    <property type="entry name" value="PNRC-like_rgn"/>
</dbReference>
<feature type="compositionally biased region" description="Polar residues" evidence="1">
    <location>
        <begin position="224"/>
        <end position="241"/>
    </location>
</feature>
<feature type="compositionally biased region" description="Low complexity" evidence="1">
    <location>
        <begin position="392"/>
        <end position="421"/>
    </location>
</feature>
<feature type="compositionally biased region" description="Polar residues" evidence="1">
    <location>
        <begin position="50"/>
        <end position="62"/>
    </location>
</feature>
<reference evidence="3" key="4">
    <citation type="submission" date="2015-06" db="UniProtKB">
        <authorList>
            <consortium name="EnsemblFungi"/>
        </authorList>
    </citation>
    <scope>IDENTIFICATION</scope>
</reference>
<feature type="compositionally biased region" description="Polar residues" evidence="1">
    <location>
        <begin position="187"/>
        <end position="216"/>
    </location>
</feature>
<organism evidence="2">
    <name type="scientific">Microbotryum lychnidis-dioicae (strain p1A1 Lamole / MvSl-1064)</name>
    <name type="common">Anther smut fungus</name>
    <dbReference type="NCBI Taxonomy" id="683840"/>
    <lineage>
        <taxon>Eukaryota</taxon>
        <taxon>Fungi</taxon>
        <taxon>Dikarya</taxon>
        <taxon>Basidiomycota</taxon>
        <taxon>Pucciniomycotina</taxon>
        <taxon>Microbotryomycetes</taxon>
        <taxon>Microbotryales</taxon>
        <taxon>Microbotryaceae</taxon>
        <taxon>Microbotryum</taxon>
    </lineage>
</organism>
<feature type="compositionally biased region" description="Polar residues" evidence="1">
    <location>
        <begin position="170"/>
        <end position="180"/>
    </location>
</feature>
<proteinExistence type="predicted"/>
<feature type="compositionally biased region" description="Low complexity" evidence="1">
    <location>
        <begin position="133"/>
        <end position="146"/>
    </location>
</feature>
<reference evidence="2" key="2">
    <citation type="submission" date="2010-11" db="EMBL/GenBank/DDBJ databases">
        <authorList>
            <consortium name="The Broad Institute Genome Sequencing Platform"/>
            <person name="Earl A."/>
            <person name="Ward D."/>
            <person name="Feldgarden M."/>
            <person name="Gevers D."/>
            <person name="Butler R."/>
            <person name="Young S.K."/>
            <person name="Zeng Q."/>
            <person name="Gargeya S."/>
            <person name="Fitzgerald M."/>
            <person name="Haas B."/>
            <person name="Abouelleil A."/>
            <person name="Alvarado L."/>
            <person name="Arachchi H.M."/>
            <person name="Berlin A."/>
            <person name="Brown A."/>
            <person name="Chapman S.B."/>
            <person name="Chen Z."/>
            <person name="Dunbar C."/>
            <person name="Freedman E."/>
            <person name="Gearin G."/>
            <person name="Gellesch M."/>
            <person name="Goldberg J."/>
            <person name="Griggs A."/>
            <person name="Gujja S."/>
            <person name="Heilman E."/>
            <person name="Heiman D."/>
            <person name="Howarth C."/>
            <person name="Larson L."/>
            <person name="Lui A."/>
            <person name="MacDonald P.J.P."/>
            <person name="Mehta T."/>
            <person name="Montmayeur A."/>
            <person name="Murphy C."/>
            <person name="Neiman D."/>
            <person name="Pearson M."/>
            <person name="Priest M."/>
            <person name="Roberts A."/>
            <person name="Saif S."/>
            <person name="Shea T."/>
            <person name="Shenoy N."/>
            <person name="Sisk P."/>
            <person name="Stolte C."/>
            <person name="Sykes S."/>
            <person name="White J."/>
            <person name="Yandava C."/>
            <person name="Wortman J."/>
            <person name="Nusbaum C."/>
            <person name="Birren B."/>
        </authorList>
    </citation>
    <scope>NUCLEOTIDE SEQUENCE</scope>
    <source>
        <strain evidence="2">P1A1 Lamole</strain>
    </source>
</reference>
<dbReference type="InParanoid" id="U5HA34"/>
<dbReference type="EnsemblFungi" id="MVLG_04069T0">
    <property type="protein sequence ID" value="MVLG_04069T0"/>
    <property type="gene ID" value="MVLG_04069"/>
</dbReference>
<feature type="compositionally biased region" description="Basic residues" evidence="1">
    <location>
        <begin position="35"/>
        <end position="49"/>
    </location>
</feature>
<dbReference type="GO" id="GO:0016071">
    <property type="term" value="P:mRNA metabolic process"/>
    <property type="evidence" value="ECO:0007669"/>
    <property type="project" value="UniProtKB-ARBA"/>
</dbReference>
<feature type="region of interest" description="Disordered" evidence="1">
    <location>
        <begin position="1"/>
        <end position="421"/>
    </location>
</feature>
<sequence>MALRSPGAIGASSTPGLIHISSLPRPSISTPTRSSPRHNTTRKHRHQPHNNHPSDSPKQNNKATPRSRAATSTADEMTTTDDEPLFVSLATGPPSAGTRSRTKAQRIRPQQGTQQDVSTYDYNLEQPSRESDSASPSPLSRSAPQPSRHHLEQHHDRSNARRNTNKNRTSRQAAQPSSSSDEWDMPTPSNGDSTTNAVSCQPLSWQQELLTQSSSEKTIRPKKNNSNTTRGQRTTPTNANHSTHEISPRPAKGGGNKQQGQGARPALTASQSEGTPSGLTWQQQLLQSSGGGGTNSISSMQTSQSAANATPAKLRRQQQKDNETFGIGTLAIDQPDSDAANGYHHHHTNGTHAPRTPQRRSDRTSSKKEASPPIAFSPSAEPRYAGPTFHNSPLPSSLPTPSFILRKQQQQQQQLQQQQQQ</sequence>
<evidence type="ECO:0000313" key="2">
    <source>
        <dbReference type="EMBL" id="KDE05574.1"/>
    </source>
</evidence>